<comment type="caution">
    <text evidence="2">The sequence shown here is derived from an EMBL/GenBank/DDBJ whole genome shotgun (WGS) entry which is preliminary data.</text>
</comment>
<sequence length="277" mass="30415">MSNHARRSAGWQVEQSASEAYEQYLVPPIFAPWADRLIETGEIHEGDRVLDVACGTGIVSRRVASRVGTSGSIVGLDSNEEMLAVAAEAAVDTQPSIEWRQGDATDLPFSDEGFDVVCCQQALQFFDEPGAAVGEMRRVLEPDGRVTLSVWRSLDYQPAYVVLADALERHIGDEAGEMMRSPFPPWDGEGLRTLVHDAGFDDVSVTIEIGSVRYPSVAEFVRREAASSPLANSIAAVEQEVRDELIREVEDALHAYIDDEGIVSPMESYVVTAERER</sequence>
<dbReference type="GO" id="GO:0008168">
    <property type="term" value="F:methyltransferase activity"/>
    <property type="evidence" value="ECO:0007669"/>
    <property type="project" value="UniProtKB-KW"/>
</dbReference>
<dbReference type="CDD" id="cd02440">
    <property type="entry name" value="AdoMet_MTases"/>
    <property type="match status" value="1"/>
</dbReference>
<dbReference type="OrthoDB" id="57427at2157"/>
<keyword evidence="2" id="KW-0808">Transferase</keyword>
<feature type="domain" description="Methyltransferase" evidence="1">
    <location>
        <begin position="49"/>
        <end position="144"/>
    </location>
</feature>
<name>A0A8J8Q5J9_9EURY</name>
<reference evidence="2" key="1">
    <citation type="submission" date="2017-11" db="EMBL/GenBank/DDBJ databases">
        <authorList>
            <person name="Kajale S.C."/>
            <person name="Sharma A."/>
        </authorList>
    </citation>
    <scope>NUCLEOTIDE SEQUENCE</scope>
    <source>
        <strain evidence="2">LS1_42</strain>
    </source>
</reference>
<dbReference type="PANTHER" id="PTHR43591">
    <property type="entry name" value="METHYLTRANSFERASE"/>
    <property type="match status" value="1"/>
</dbReference>
<proteinExistence type="predicted"/>
<gene>
    <name evidence="2" type="ORF">CV102_05405</name>
</gene>
<dbReference type="Gene3D" id="3.40.50.150">
    <property type="entry name" value="Vaccinia Virus protein VP39"/>
    <property type="match status" value="1"/>
</dbReference>
<dbReference type="AlphaFoldDB" id="A0A8J8Q5J9"/>
<accession>A0A8J8Q5J9</accession>
<dbReference type="InterPro" id="IPR029063">
    <property type="entry name" value="SAM-dependent_MTases_sf"/>
</dbReference>
<keyword evidence="3" id="KW-1185">Reference proteome</keyword>
<evidence type="ECO:0000313" key="2">
    <source>
        <dbReference type="EMBL" id="TYL39721.1"/>
    </source>
</evidence>
<evidence type="ECO:0000313" key="3">
    <source>
        <dbReference type="Proteomes" id="UP000766904"/>
    </source>
</evidence>
<keyword evidence="2" id="KW-0489">Methyltransferase</keyword>
<dbReference type="Pfam" id="PF13649">
    <property type="entry name" value="Methyltransf_25"/>
    <property type="match status" value="1"/>
</dbReference>
<dbReference type="PANTHER" id="PTHR43591:SF24">
    <property type="entry name" value="2-METHOXY-6-POLYPRENYL-1,4-BENZOQUINOL METHYLASE, MITOCHONDRIAL"/>
    <property type="match status" value="1"/>
</dbReference>
<dbReference type="InterPro" id="IPR041698">
    <property type="entry name" value="Methyltransf_25"/>
</dbReference>
<protein>
    <submittedName>
        <fullName evidence="2">Methyltransferase type 11</fullName>
    </submittedName>
</protein>
<dbReference type="GO" id="GO:0032259">
    <property type="term" value="P:methylation"/>
    <property type="evidence" value="ECO:0007669"/>
    <property type="project" value="UniProtKB-KW"/>
</dbReference>
<dbReference type="RefSeq" id="WP_148856853.1">
    <property type="nucleotide sequence ID" value="NZ_PHNJ01000002.1"/>
</dbReference>
<organism evidence="2 3">
    <name type="scientific">Natronococcus pandeyae</name>
    <dbReference type="NCBI Taxonomy" id="2055836"/>
    <lineage>
        <taxon>Archaea</taxon>
        <taxon>Methanobacteriati</taxon>
        <taxon>Methanobacteriota</taxon>
        <taxon>Stenosarchaea group</taxon>
        <taxon>Halobacteria</taxon>
        <taxon>Halobacteriales</taxon>
        <taxon>Natrialbaceae</taxon>
        <taxon>Natronococcus</taxon>
    </lineage>
</organism>
<dbReference type="Proteomes" id="UP000766904">
    <property type="component" value="Unassembled WGS sequence"/>
</dbReference>
<dbReference type="SUPFAM" id="SSF53335">
    <property type="entry name" value="S-adenosyl-L-methionine-dependent methyltransferases"/>
    <property type="match status" value="1"/>
</dbReference>
<dbReference type="EMBL" id="PHNJ01000002">
    <property type="protein sequence ID" value="TYL39721.1"/>
    <property type="molecule type" value="Genomic_DNA"/>
</dbReference>
<evidence type="ECO:0000259" key="1">
    <source>
        <dbReference type="Pfam" id="PF13649"/>
    </source>
</evidence>